<evidence type="ECO:0000313" key="2">
    <source>
        <dbReference type="EMBL" id="GLB68354.1"/>
    </source>
</evidence>
<name>A0ABQ5MWN9_9MICC</name>
<evidence type="ECO:0000259" key="1">
    <source>
        <dbReference type="Pfam" id="PF09995"/>
    </source>
</evidence>
<dbReference type="EMBL" id="BRVS01000015">
    <property type="protein sequence ID" value="GLB68354.1"/>
    <property type="molecule type" value="Genomic_DNA"/>
</dbReference>
<accession>A0ABQ5MWN9</accession>
<organism evidence="2 3">
    <name type="scientific">Arthrobacter mangrovi</name>
    <dbReference type="NCBI Taxonomy" id="2966350"/>
    <lineage>
        <taxon>Bacteria</taxon>
        <taxon>Bacillati</taxon>
        <taxon>Actinomycetota</taxon>
        <taxon>Actinomycetes</taxon>
        <taxon>Micrococcales</taxon>
        <taxon>Micrococcaceae</taxon>
        <taxon>Arthrobacter</taxon>
    </lineage>
</organism>
<gene>
    <name evidence="2" type="ORF">AHIS1636_27960</name>
</gene>
<dbReference type="PANTHER" id="PTHR36151:SF3">
    <property type="entry name" value="ER-BOUND OXYGENASE MPAB_MPAB'_RUBBER OXYGENASE CATALYTIC DOMAIN-CONTAINING PROTEIN"/>
    <property type="match status" value="1"/>
</dbReference>
<dbReference type="Proteomes" id="UP001209654">
    <property type="component" value="Unassembled WGS sequence"/>
</dbReference>
<protein>
    <recommendedName>
        <fullName evidence="1">ER-bound oxygenase mpaB/mpaB'/Rubber oxygenase catalytic domain-containing protein</fullName>
    </recommendedName>
</protein>
<comment type="caution">
    <text evidence="2">The sequence shown here is derived from an EMBL/GenBank/DDBJ whole genome shotgun (WGS) entry which is preliminary data.</text>
</comment>
<reference evidence="2 3" key="1">
    <citation type="journal article" date="2023" name="Int. J. Syst. Evol. Microbiol.">
        <title>Arthrobacter mangrovi sp. nov., an actinobacterium isolated from the rhizosphere of a mangrove.</title>
        <authorList>
            <person name="Hamada M."/>
            <person name="Saitou S."/>
            <person name="Enomoto N."/>
            <person name="Nanri K."/>
            <person name="Hidaka K."/>
            <person name="Miura T."/>
            <person name="Tamura T."/>
        </authorList>
    </citation>
    <scope>NUCLEOTIDE SEQUENCE [LARGE SCALE GENOMIC DNA]</scope>
    <source>
        <strain evidence="2 3">NBRC 112813</strain>
    </source>
</reference>
<dbReference type="Pfam" id="PF09995">
    <property type="entry name" value="MPAB_Lcp_cat"/>
    <property type="match status" value="1"/>
</dbReference>
<proteinExistence type="predicted"/>
<evidence type="ECO:0000313" key="3">
    <source>
        <dbReference type="Proteomes" id="UP001209654"/>
    </source>
</evidence>
<dbReference type="RefSeq" id="WP_264796449.1">
    <property type="nucleotide sequence ID" value="NZ_BRVS01000015.1"/>
</dbReference>
<keyword evidence="3" id="KW-1185">Reference proteome</keyword>
<feature type="domain" description="ER-bound oxygenase mpaB/mpaB'/Rubber oxygenase catalytic" evidence="1">
    <location>
        <begin position="44"/>
        <end position="267"/>
    </location>
</feature>
<dbReference type="InterPro" id="IPR018713">
    <property type="entry name" value="MPAB/Lcp_cat_dom"/>
</dbReference>
<dbReference type="PANTHER" id="PTHR36151">
    <property type="entry name" value="BLR2777 PROTEIN"/>
    <property type="match status" value="1"/>
</dbReference>
<sequence>MGLLEAHRQDLRKTVSGSPGVPQWARELADGTDPGFFAPDSAVWAVHGNIATLAGGVGALLIQSLHPGALAGVDDYSMFKTQPFVRLAATGRWIMTVTYGDTATARTACERVLRLHERVRGTYTDACGATQAYSANDPQLLKWVHLAFMEAFLSAHAAYGGPIPGGEDRYIAEWAIAGELMRVPDPPRSRAELDEQLAAFTPDLLHDAKLEASVEFIRHPPFRGMQRLGYRILFAGTVDTLPRRYREMLGLRKASLGPFRLPVRTATRLVLRLAAHGLGGRPTSEAFARRRLDRLAASG</sequence>